<protein>
    <submittedName>
        <fullName evidence="2">2506_t:CDS:1</fullName>
    </submittedName>
</protein>
<dbReference type="EMBL" id="CAJVPS010000729">
    <property type="protein sequence ID" value="CAG8505470.1"/>
    <property type="molecule type" value="Genomic_DNA"/>
</dbReference>
<accession>A0A9N9F272</accession>
<dbReference type="AlphaFoldDB" id="A0A9N9F272"/>
<reference evidence="2" key="1">
    <citation type="submission" date="2021-06" db="EMBL/GenBank/DDBJ databases">
        <authorList>
            <person name="Kallberg Y."/>
            <person name="Tangrot J."/>
            <person name="Rosling A."/>
        </authorList>
    </citation>
    <scope>NUCLEOTIDE SEQUENCE</scope>
    <source>
        <strain evidence="2">FL130A</strain>
    </source>
</reference>
<keyword evidence="1" id="KW-0472">Membrane</keyword>
<evidence type="ECO:0000313" key="3">
    <source>
        <dbReference type="Proteomes" id="UP000789508"/>
    </source>
</evidence>
<organism evidence="2 3">
    <name type="scientific">Ambispora leptoticha</name>
    <dbReference type="NCBI Taxonomy" id="144679"/>
    <lineage>
        <taxon>Eukaryota</taxon>
        <taxon>Fungi</taxon>
        <taxon>Fungi incertae sedis</taxon>
        <taxon>Mucoromycota</taxon>
        <taxon>Glomeromycotina</taxon>
        <taxon>Glomeromycetes</taxon>
        <taxon>Archaeosporales</taxon>
        <taxon>Ambisporaceae</taxon>
        <taxon>Ambispora</taxon>
    </lineage>
</organism>
<dbReference type="OrthoDB" id="2339353at2759"/>
<keyword evidence="1" id="KW-1133">Transmembrane helix</keyword>
<dbReference type="Proteomes" id="UP000789508">
    <property type="component" value="Unassembled WGS sequence"/>
</dbReference>
<comment type="caution">
    <text evidence="2">The sequence shown here is derived from an EMBL/GenBank/DDBJ whole genome shotgun (WGS) entry which is preliminary data.</text>
</comment>
<feature type="transmembrane region" description="Helical" evidence="1">
    <location>
        <begin position="289"/>
        <end position="312"/>
    </location>
</feature>
<keyword evidence="1" id="KW-0812">Transmembrane</keyword>
<evidence type="ECO:0000256" key="1">
    <source>
        <dbReference type="SAM" id="Phobius"/>
    </source>
</evidence>
<sequence length="395" mass="44820">MVFVFDFGRKIFKESKSFYSLRLTTAAVVILLYLAYLSFLIYEIVTDVPLLQASLEYLDIIQVPDIEICGYMSDIEISKCVFTWRDWTTSSYDLCYNTNESLPYIYAGPRPETSSSYCYLFTGNRTLYYLMPTLTNADPHSVNHIDFYFRFKNLTSAISSVISVATISAQLYDPDFNPLWGKAEAITTVDKFVQAEWGLQYNSFAGIYNYSTQVRFKKSTIRSILKSDIGAVFGMNPKYHNTSYLETTSAYYPLHPSPDFQFNETHGHFAVGVGSFVQDLQTEKRGHTILGALGVAGGAFGAIGGIYIILFGQPRTKPWGLMHRVAKHEVARNADISNLPFVTPLIDPSQPYQSADQRVSRLENRFQELEVLLSDYFVDASPLKKLRHRRNSSSN</sequence>
<gene>
    <name evidence="2" type="ORF">ALEPTO_LOCUS3700</name>
</gene>
<evidence type="ECO:0000313" key="2">
    <source>
        <dbReference type="EMBL" id="CAG8505470.1"/>
    </source>
</evidence>
<feature type="transmembrane region" description="Helical" evidence="1">
    <location>
        <begin position="21"/>
        <end position="42"/>
    </location>
</feature>
<keyword evidence="3" id="KW-1185">Reference proteome</keyword>
<name>A0A9N9F272_9GLOM</name>
<proteinExistence type="predicted"/>